<feature type="region of interest" description="Disordered" evidence="2">
    <location>
        <begin position="1"/>
        <end position="23"/>
    </location>
</feature>
<dbReference type="OrthoDB" id="4150765at2759"/>
<feature type="compositionally biased region" description="Basic and acidic residues" evidence="2">
    <location>
        <begin position="441"/>
        <end position="451"/>
    </location>
</feature>
<feature type="transmembrane region" description="Helical" evidence="3">
    <location>
        <begin position="480"/>
        <end position="500"/>
    </location>
</feature>
<evidence type="ECO:0000313" key="6">
    <source>
        <dbReference type="Proteomes" id="UP000193689"/>
    </source>
</evidence>
<dbReference type="EMBL" id="MCFJ01000002">
    <property type="protein sequence ID" value="ORY69908.1"/>
    <property type="molecule type" value="Genomic_DNA"/>
</dbReference>
<dbReference type="RefSeq" id="XP_040719858.1">
    <property type="nucleotide sequence ID" value="XM_040855252.1"/>
</dbReference>
<dbReference type="GO" id="GO:0005525">
    <property type="term" value="F:GTP binding"/>
    <property type="evidence" value="ECO:0007669"/>
    <property type="project" value="UniProtKB-KW"/>
</dbReference>
<dbReference type="AlphaFoldDB" id="A0A1Y2EEA6"/>
<evidence type="ECO:0000256" key="1">
    <source>
        <dbReference type="RuleBase" id="RU004560"/>
    </source>
</evidence>
<dbReference type="GeneID" id="63771464"/>
<dbReference type="PROSITE" id="PS51719">
    <property type="entry name" value="G_SEPTIN"/>
    <property type="match status" value="1"/>
</dbReference>
<dbReference type="InterPro" id="IPR030379">
    <property type="entry name" value="G_SEPTIN_dom"/>
</dbReference>
<keyword evidence="3" id="KW-0812">Transmembrane</keyword>
<keyword evidence="3" id="KW-0472">Membrane</keyword>
<dbReference type="InterPro" id="IPR027417">
    <property type="entry name" value="P-loop_NTPase"/>
</dbReference>
<keyword evidence="6" id="KW-1185">Reference proteome</keyword>
<feature type="region of interest" description="Disordered" evidence="2">
    <location>
        <begin position="434"/>
        <end position="461"/>
    </location>
</feature>
<dbReference type="STRING" id="1141098.A0A1Y2EEA6"/>
<evidence type="ECO:0000256" key="3">
    <source>
        <dbReference type="SAM" id="Phobius"/>
    </source>
</evidence>
<keyword evidence="1" id="KW-0342">GTP-binding</keyword>
<proteinExistence type="inferred from homology"/>
<dbReference type="InterPro" id="IPR025662">
    <property type="entry name" value="Sigma_54_int_dom_ATP-bd_1"/>
</dbReference>
<sequence>MMDSGSAPQLVMPSIKMPSRRPFTENGKSIGRLKILIAGDSGVGKTSLCKAIVQACEHIVHIDPIVPQARSSRRSSKRTEKSAASRRDSNSTSAITEIFASTKPYPEWWTQLNEVQANQRRKSLGDTVLERNICFVDTPGYGAGSSAIETIVPCVEYVESHLNNVSSGSLSESDMLNMLGGDGGFQVDVVFYLINHNIKPVDVEYLRRLAPLTNIIPLLAQADKLSPEELAACKVQIRCQLQDAGIRPFSFSSSRQGSSVSDPTVPYAISSADVSDRDVNLELSQMDASLLMSPDYVQPLAPSELPLLVAQAFSLNGSSWLRHSAAKKYIQWRDAVNPSQPKHLYQPLSLPGPGTMPALTGTSGALIGRPTALALARTHNRQEDTQFHLVDWAADLQRSLASERARYEGIARGERARWLTARLNECVKDGTLVPVNGSKEVSPERKRERIPKQRHSRQTMHHQDPLGLLQVAADLKAKGWVALEYIGCFGLIGGLAYFLVRDRWLEQPVRLADDWTRL</sequence>
<dbReference type="InterPro" id="IPR046707">
    <property type="entry name" value="DUF6780"/>
</dbReference>
<organism evidence="5 6">
    <name type="scientific">Pseudomassariella vexata</name>
    <dbReference type="NCBI Taxonomy" id="1141098"/>
    <lineage>
        <taxon>Eukaryota</taxon>
        <taxon>Fungi</taxon>
        <taxon>Dikarya</taxon>
        <taxon>Ascomycota</taxon>
        <taxon>Pezizomycotina</taxon>
        <taxon>Sordariomycetes</taxon>
        <taxon>Xylariomycetidae</taxon>
        <taxon>Amphisphaeriales</taxon>
        <taxon>Pseudomassariaceae</taxon>
        <taxon>Pseudomassariella</taxon>
    </lineage>
</organism>
<dbReference type="InParanoid" id="A0A1Y2EEA6"/>
<feature type="compositionally biased region" description="Basic and acidic residues" evidence="2">
    <location>
        <begin position="77"/>
        <end position="89"/>
    </location>
</feature>
<dbReference type="PROSITE" id="PS00675">
    <property type="entry name" value="SIGMA54_INTERACT_1"/>
    <property type="match status" value="1"/>
</dbReference>
<protein>
    <submittedName>
        <fullName evidence="5">Putative Septin-7</fullName>
    </submittedName>
</protein>
<feature type="region of interest" description="Disordered" evidence="2">
    <location>
        <begin position="67"/>
        <end position="90"/>
    </location>
</feature>
<dbReference type="Pfam" id="PF20571">
    <property type="entry name" value="DUF6780"/>
    <property type="match status" value="1"/>
</dbReference>
<keyword evidence="1" id="KW-0547">Nucleotide-binding</keyword>
<keyword evidence="3" id="KW-1133">Transmembrane helix</keyword>
<evidence type="ECO:0000256" key="2">
    <source>
        <dbReference type="SAM" id="MobiDB-lite"/>
    </source>
</evidence>
<comment type="similarity">
    <text evidence="1">Belongs to the TRAFAC class TrmE-Era-EngA-EngB-Septin-like GTPase superfamily. Septin GTPase family.</text>
</comment>
<evidence type="ECO:0000313" key="5">
    <source>
        <dbReference type="EMBL" id="ORY69908.1"/>
    </source>
</evidence>
<dbReference type="Pfam" id="PF00735">
    <property type="entry name" value="Septin"/>
    <property type="match status" value="1"/>
</dbReference>
<dbReference type="SUPFAM" id="SSF52540">
    <property type="entry name" value="P-loop containing nucleoside triphosphate hydrolases"/>
    <property type="match status" value="1"/>
</dbReference>
<dbReference type="Proteomes" id="UP000193689">
    <property type="component" value="Unassembled WGS sequence"/>
</dbReference>
<evidence type="ECO:0000259" key="4">
    <source>
        <dbReference type="PROSITE" id="PS51719"/>
    </source>
</evidence>
<feature type="domain" description="Septin-type G" evidence="4">
    <location>
        <begin position="29"/>
        <end position="339"/>
    </location>
</feature>
<gene>
    <name evidence="5" type="ORF">BCR38DRAFT_333715</name>
</gene>
<reference evidence="5 6" key="1">
    <citation type="submission" date="2016-07" db="EMBL/GenBank/DDBJ databases">
        <title>Pervasive Adenine N6-methylation of Active Genes in Fungi.</title>
        <authorList>
            <consortium name="DOE Joint Genome Institute"/>
            <person name="Mondo S.J."/>
            <person name="Dannebaum R.O."/>
            <person name="Kuo R.C."/>
            <person name="Labutti K."/>
            <person name="Haridas S."/>
            <person name="Kuo A."/>
            <person name="Salamov A."/>
            <person name="Ahrendt S.R."/>
            <person name="Lipzen A."/>
            <person name="Sullivan W."/>
            <person name="Andreopoulos W.B."/>
            <person name="Clum A."/>
            <person name="Lindquist E."/>
            <person name="Daum C."/>
            <person name="Ramamoorthy G.K."/>
            <person name="Gryganskyi A."/>
            <person name="Culley D."/>
            <person name="Magnuson J.K."/>
            <person name="James T.Y."/>
            <person name="O'Malley M.A."/>
            <person name="Stajich J.E."/>
            <person name="Spatafora J.W."/>
            <person name="Visel A."/>
            <person name="Grigoriev I.V."/>
        </authorList>
    </citation>
    <scope>NUCLEOTIDE SEQUENCE [LARGE SCALE GENOMIC DNA]</scope>
    <source>
        <strain evidence="5 6">CBS 129021</strain>
    </source>
</reference>
<accession>A0A1Y2EEA6</accession>
<name>A0A1Y2EEA6_9PEZI</name>
<dbReference type="PANTHER" id="PTHR18884">
    <property type="entry name" value="SEPTIN"/>
    <property type="match status" value="1"/>
</dbReference>
<comment type="caution">
    <text evidence="5">The sequence shown here is derived from an EMBL/GenBank/DDBJ whole genome shotgun (WGS) entry which is preliminary data.</text>
</comment>
<dbReference type="Gene3D" id="3.40.50.300">
    <property type="entry name" value="P-loop containing nucleotide triphosphate hydrolases"/>
    <property type="match status" value="1"/>
</dbReference>